<dbReference type="PANTHER" id="PTHR48106:SF18">
    <property type="entry name" value="QUINONE OXIDOREDUCTASE PIG3"/>
    <property type="match status" value="1"/>
</dbReference>
<dbReference type="Pfam" id="PF00107">
    <property type="entry name" value="ADH_zinc_N"/>
    <property type="match status" value="1"/>
</dbReference>
<dbReference type="InterPro" id="IPR013149">
    <property type="entry name" value="ADH-like_C"/>
</dbReference>
<evidence type="ECO:0000313" key="5">
    <source>
        <dbReference type="Proteomes" id="UP000799772"/>
    </source>
</evidence>
<dbReference type="Gene3D" id="3.40.50.720">
    <property type="entry name" value="NAD(P)-binding Rossmann-like Domain"/>
    <property type="match status" value="1"/>
</dbReference>
<accession>A0A9P4IDX7</accession>
<dbReference type="InterPro" id="IPR036291">
    <property type="entry name" value="NAD(P)-bd_dom_sf"/>
</dbReference>
<dbReference type="EMBL" id="ML978129">
    <property type="protein sequence ID" value="KAF2096451.1"/>
    <property type="molecule type" value="Genomic_DNA"/>
</dbReference>
<dbReference type="SUPFAM" id="SSF51735">
    <property type="entry name" value="NAD(P)-binding Rossmann-fold domains"/>
    <property type="match status" value="1"/>
</dbReference>
<dbReference type="Gene3D" id="3.90.180.10">
    <property type="entry name" value="Medium-chain alcohol dehydrogenases, catalytic domain"/>
    <property type="match status" value="1"/>
</dbReference>
<evidence type="ECO:0000256" key="2">
    <source>
        <dbReference type="ARBA" id="ARBA00023002"/>
    </source>
</evidence>
<comment type="caution">
    <text evidence="4">The sequence shown here is derived from an EMBL/GenBank/DDBJ whole genome shotgun (WGS) entry which is preliminary data.</text>
</comment>
<dbReference type="AlphaFoldDB" id="A0A9P4IDX7"/>
<gene>
    <name evidence="4" type="ORF">NA57DRAFT_67187</name>
</gene>
<dbReference type="InterPro" id="IPR020843">
    <property type="entry name" value="ER"/>
</dbReference>
<feature type="domain" description="Enoyl reductase (ER)" evidence="3">
    <location>
        <begin position="18"/>
        <end position="341"/>
    </location>
</feature>
<organism evidence="4 5">
    <name type="scientific">Rhizodiscina lignyota</name>
    <dbReference type="NCBI Taxonomy" id="1504668"/>
    <lineage>
        <taxon>Eukaryota</taxon>
        <taxon>Fungi</taxon>
        <taxon>Dikarya</taxon>
        <taxon>Ascomycota</taxon>
        <taxon>Pezizomycotina</taxon>
        <taxon>Dothideomycetes</taxon>
        <taxon>Pleosporomycetidae</taxon>
        <taxon>Aulographales</taxon>
        <taxon>Rhizodiscinaceae</taxon>
        <taxon>Rhizodiscina</taxon>
    </lineage>
</organism>
<dbReference type="Pfam" id="PF08240">
    <property type="entry name" value="ADH_N"/>
    <property type="match status" value="1"/>
</dbReference>
<dbReference type="Proteomes" id="UP000799772">
    <property type="component" value="Unassembled WGS sequence"/>
</dbReference>
<sequence>MHHGYPHTMRAIVAEKNGPPSVLEIKEDYPTPEAKPDLAVIKVKAFGINYAEKYMRAGDWPDHCPINGIECVGVVVNSESTDFPVGTAVAALMGGMGLAINGSYAEYTAVPLANIVKLASSEEELLKTGLSWAQVAAIPETYATAWTCLFRNLEIKKGDRLLIRAGTSALGRAAINLAVQAGAEVTATTRKAERAEGLKKLGAKDVILESEGLSSQVLRGEKGEKFDAIYELVGNSVVLDSLKLLHRGGRLCMAGFLGGLDPIKDFNPLWQMASGVHFSFFGSFVYGQPEFPMSDVPLADIVRSVAEGTFNAEPWKVFKFEEIQQTHELMDKNEAGGKMVVVVEEKKKAPIVLDQLEQEINEVSRG</sequence>
<keyword evidence="5" id="KW-1185">Reference proteome</keyword>
<dbReference type="InterPro" id="IPR011032">
    <property type="entry name" value="GroES-like_sf"/>
</dbReference>
<reference evidence="4" key="1">
    <citation type="journal article" date="2020" name="Stud. Mycol.">
        <title>101 Dothideomycetes genomes: a test case for predicting lifestyles and emergence of pathogens.</title>
        <authorList>
            <person name="Haridas S."/>
            <person name="Albert R."/>
            <person name="Binder M."/>
            <person name="Bloem J."/>
            <person name="Labutti K."/>
            <person name="Salamov A."/>
            <person name="Andreopoulos B."/>
            <person name="Baker S."/>
            <person name="Barry K."/>
            <person name="Bills G."/>
            <person name="Bluhm B."/>
            <person name="Cannon C."/>
            <person name="Castanera R."/>
            <person name="Culley D."/>
            <person name="Daum C."/>
            <person name="Ezra D."/>
            <person name="Gonzalez J."/>
            <person name="Henrissat B."/>
            <person name="Kuo A."/>
            <person name="Liang C."/>
            <person name="Lipzen A."/>
            <person name="Lutzoni F."/>
            <person name="Magnuson J."/>
            <person name="Mondo S."/>
            <person name="Nolan M."/>
            <person name="Ohm R."/>
            <person name="Pangilinan J."/>
            <person name="Park H.-J."/>
            <person name="Ramirez L."/>
            <person name="Alfaro M."/>
            <person name="Sun H."/>
            <person name="Tritt A."/>
            <person name="Yoshinaga Y."/>
            <person name="Zwiers L.-H."/>
            <person name="Turgeon B."/>
            <person name="Goodwin S."/>
            <person name="Spatafora J."/>
            <person name="Crous P."/>
            <person name="Grigoriev I."/>
        </authorList>
    </citation>
    <scope>NUCLEOTIDE SEQUENCE</scope>
    <source>
        <strain evidence="4">CBS 133067</strain>
    </source>
</reference>
<evidence type="ECO:0000259" key="3">
    <source>
        <dbReference type="SMART" id="SM00829"/>
    </source>
</evidence>
<name>A0A9P4IDX7_9PEZI</name>
<keyword evidence="2" id="KW-0560">Oxidoreductase</keyword>
<dbReference type="GO" id="GO:0070402">
    <property type="term" value="F:NADPH binding"/>
    <property type="evidence" value="ECO:0007669"/>
    <property type="project" value="TreeGrafter"/>
</dbReference>
<protein>
    <submittedName>
        <fullName evidence="4">NAD(P)-binding protein</fullName>
    </submittedName>
</protein>
<dbReference type="OrthoDB" id="203908at2759"/>
<evidence type="ECO:0000256" key="1">
    <source>
        <dbReference type="ARBA" id="ARBA00022857"/>
    </source>
</evidence>
<evidence type="ECO:0000313" key="4">
    <source>
        <dbReference type="EMBL" id="KAF2096451.1"/>
    </source>
</evidence>
<keyword evidence="1" id="KW-0521">NADP</keyword>
<dbReference type="InterPro" id="IPR013154">
    <property type="entry name" value="ADH-like_N"/>
</dbReference>
<dbReference type="GO" id="GO:0016651">
    <property type="term" value="F:oxidoreductase activity, acting on NAD(P)H"/>
    <property type="evidence" value="ECO:0007669"/>
    <property type="project" value="TreeGrafter"/>
</dbReference>
<dbReference type="SMART" id="SM00829">
    <property type="entry name" value="PKS_ER"/>
    <property type="match status" value="1"/>
</dbReference>
<proteinExistence type="predicted"/>
<dbReference type="SUPFAM" id="SSF50129">
    <property type="entry name" value="GroES-like"/>
    <property type="match status" value="1"/>
</dbReference>
<dbReference type="PANTHER" id="PTHR48106">
    <property type="entry name" value="QUINONE OXIDOREDUCTASE PIG3-RELATED"/>
    <property type="match status" value="1"/>
</dbReference>